<gene>
    <name evidence="2" type="ORF">BK699_09700</name>
</gene>
<comment type="caution">
    <text evidence="2">The sequence shown here is derived from an EMBL/GenBank/DDBJ whole genome shotgun (WGS) entry which is preliminary data.</text>
</comment>
<evidence type="ECO:0000313" key="3">
    <source>
        <dbReference type="Proteomes" id="UP000195152"/>
    </source>
</evidence>
<dbReference type="AlphaFoldDB" id="A0A242WAH9"/>
<dbReference type="PRINTS" id="PR00507">
    <property type="entry name" value="N12N6MTFRASE"/>
</dbReference>
<dbReference type="InterPro" id="IPR029063">
    <property type="entry name" value="SAM-dependent_MTases_sf"/>
</dbReference>
<reference evidence="2 3" key="1">
    <citation type="submission" date="2016-10" db="EMBL/GenBank/DDBJ databases">
        <title>Comparative genomics of Bacillus thuringiensis reveals a path to pathogens against multiple invertebrate hosts.</title>
        <authorList>
            <person name="Zheng J."/>
            <person name="Gao Q."/>
            <person name="Liu H."/>
            <person name="Peng D."/>
            <person name="Ruan L."/>
            <person name="Sun M."/>
        </authorList>
    </citation>
    <scope>NUCLEOTIDE SEQUENCE [LARGE SCALE GENOMIC DNA]</scope>
    <source>
        <strain evidence="2">BGSC 4AC1</strain>
    </source>
</reference>
<proteinExistence type="predicted"/>
<dbReference type="GO" id="GO:0008168">
    <property type="term" value="F:methyltransferase activity"/>
    <property type="evidence" value="ECO:0007669"/>
    <property type="project" value="InterPro"/>
</dbReference>
<dbReference type="RefSeq" id="WP_000067236.1">
    <property type="nucleotide sequence ID" value="NZ_NFCF01000063.1"/>
</dbReference>
<dbReference type="Pfam" id="PF19587">
    <property type="entry name" value="DUF6094"/>
    <property type="match status" value="1"/>
</dbReference>
<dbReference type="EMBL" id="NFCF01000063">
    <property type="protein sequence ID" value="OTW50813.1"/>
    <property type="molecule type" value="Genomic_DNA"/>
</dbReference>
<dbReference type="InterPro" id="IPR002052">
    <property type="entry name" value="DNA_methylase_N6_adenine_CS"/>
</dbReference>
<name>A0A242WAH9_BACTU</name>
<organism evidence="2 3">
    <name type="scientific">Bacillus thuringiensis serovar mexicanensis</name>
    <dbReference type="NCBI Taxonomy" id="180868"/>
    <lineage>
        <taxon>Bacteria</taxon>
        <taxon>Bacillati</taxon>
        <taxon>Bacillota</taxon>
        <taxon>Bacilli</taxon>
        <taxon>Bacillales</taxon>
        <taxon>Bacillaceae</taxon>
        <taxon>Bacillus</taxon>
        <taxon>Bacillus cereus group</taxon>
    </lineage>
</organism>
<evidence type="ECO:0000313" key="2">
    <source>
        <dbReference type="EMBL" id="OTW50813.1"/>
    </source>
</evidence>
<dbReference type="GO" id="GO:0032259">
    <property type="term" value="P:methylation"/>
    <property type="evidence" value="ECO:0007669"/>
    <property type="project" value="InterPro"/>
</dbReference>
<dbReference type="InterPro" id="IPR046076">
    <property type="entry name" value="DUF6094"/>
</dbReference>
<dbReference type="Proteomes" id="UP000195152">
    <property type="component" value="Unassembled WGS sequence"/>
</dbReference>
<accession>A0A242WAH9</accession>
<feature type="domain" description="DUF6094" evidence="1">
    <location>
        <begin position="4"/>
        <end position="194"/>
    </location>
</feature>
<dbReference type="SUPFAM" id="SSF53335">
    <property type="entry name" value="S-adenosyl-L-methionine-dependent methyltransferases"/>
    <property type="match status" value="1"/>
</dbReference>
<protein>
    <recommendedName>
        <fullName evidence="1">DUF6094 domain-containing protein</fullName>
    </recommendedName>
</protein>
<sequence>MSNLGNKLMSGFYSFDEKEGEYLSKLLVQEKGKAAYLDPTCGEGEILMQLKKEIIGASKSAIKLFGCEIDLERSNKAKTLLDSVLYSSIENCVIENNYFSLVFSNPPYDYTIKGIEDRKSERKELIELRRSTRYVRPNGLLIFVIPGYRFSDTKISKYLSMNFRDGKVLKFSAENYQRFKQCVFIGRKRASASKTLDEHLYNSLQQMSDESFIENNVSTIKEYASNNKRWSIPTASTNEPRIFYSKIDDKQDYYEAFHKSTGFQQFLNGVKKQESVFKEDPILPISEGMLAMMITTGGVNGILGEGESLHLLQGQENVEQVTDEEVFYHEKGSKTTKHTTRTKRTVSIKVLTPTGEVLKFI</sequence>
<dbReference type="PROSITE" id="PS00092">
    <property type="entry name" value="N6_MTASE"/>
    <property type="match status" value="1"/>
</dbReference>
<dbReference type="Gene3D" id="3.40.50.150">
    <property type="entry name" value="Vaccinia Virus protein VP39"/>
    <property type="match status" value="1"/>
</dbReference>
<dbReference type="GO" id="GO:0003676">
    <property type="term" value="F:nucleic acid binding"/>
    <property type="evidence" value="ECO:0007669"/>
    <property type="project" value="InterPro"/>
</dbReference>
<evidence type="ECO:0000259" key="1">
    <source>
        <dbReference type="Pfam" id="PF19587"/>
    </source>
</evidence>